<evidence type="ECO:0000313" key="5">
    <source>
        <dbReference type="EMBL" id="OQR94021.1"/>
    </source>
</evidence>
<dbReference type="InterPro" id="IPR011011">
    <property type="entry name" value="Znf_FYVE_PHD"/>
</dbReference>
<protein>
    <recommendedName>
        <fullName evidence="4">PHD-type domain-containing protein</fullName>
    </recommendedName>
</protein>
<name>A0A1V9Z7U7_9STRA</name>
<evidence type="ECO:0000256" key="1">
    <source>
        <dbReference type="ARBA" id="ARBA00022723"/>
    </source>
</evidence>
<keyword evidence="6" id="KW-1185">Reference proteome</keyword>
<dbReference type="InterPro" id="IPR001965">
    <property type="entry name" value="Znf_PHD"/>
</dbReference>
<dbReference type="GO" id="GO:0008270">
    <property type="term" value="F:zinc ion binding"/>
    <property type="evidence" value="ECO:0007669"/>
    <property type="project" value="UniProtKB-KW"/>
</dbReference>
<gene>
    <name evidence="5" type="ORF">THRCLA_08275</name>
</gene>
<dbReference type="PANTHER" id="PTHR13793:SF107">
    <property type="entry name" value="BROMODOMAIN-CONTAINING PROTEIN HOMOLOG"/>
    <property type="match status" value="1"/>
</dbReference>
<keyword evidence="1" id="KW-0479">Metal-binding</keyword>
<proteinExistence type="predicted"/>
<dbReference type="InterPro" id="IPR034732">
    <property type="entry name" value="EPHD"/>
</dbReference>
<evidence type="ECO:0000256" key="3">
    <source>
        <dbReference type="ARBA" id="ARBA00022833"/>
    </source>
</evidence>
<dbReference type="Proteomes" id="UP000243217">
    <property type="component" value="Unassembled WGS sequence"/>
</dbReference>
<dbReference type="SMART" id="SM00249">
    <property type="entry name" value="PHD"/>
    <property type="match status" value="2"/>
</dbReference>
<organism evidence="5 6">
    <name type="scientific">Thraustotheca clavata</name>
    <dbReference type="NCBI Taxonomy" id="74557"/>
    <lineage>
        <taxon>Eukaryota</taxon>
        <taxon>Sar</taxon>
        <taxon>Stramenopiles</taxon>
        <taxon>Oomycota</taxon>
        <taxon>Saprolegniomycetes</taxon>
        <taxon>Saprolegniales</taxon>
        <taxon>Achlyaceae</taxon>
        <taxon>Thraustotheca</taxon>
    </lineage>
</organism>
<comment type="caution">
    <text evidence="5">The sequence shown here is derived from an EMBL/GenBank/DDBJ whole genome shotgun (WGS) entry which is preliminary data.</text>
</comment>
<evidence type="ECO:0000256" key="2">
    <source>
        <dbReference type="ARBA" id="ARBA00022771"/>
    </source>
</evidence>
<dbReference type="InterPro" id="IPR013083">
    <property type="entry name" value="Znf_RING/FYVE/PHD"/>
</dbReference>
<dbReference type="InterPro" id="IPR050701">
    <property type="entry name" value="Histone_Mod_Regulator"/>
</dbReference>
<dbReference type="EMBL" id="JNBS01002212">
    <property type="protein sequence ID" value="OQR94021.1"/>
    <property type="molecule type" value="Genomic_DNA"/>
</dbReference>
<feature type="domain" description="PHD-type" evidence="4">
    <location>
        <begin position="143"/>
        <end position="257"/>
    </location>
</feature>
<dbReference type="AlphaFoldDB" id="A0A1V9Z7U7"/>
<accession>A0A1V9Z7U7</accession>
<dbReference type="PANTHER" id="PTHR13793">
    <property type="entry name" value="PHD FINGER PROTEINS"/>
    <property type="match status" value="1"/>
</dbReference>
<keyword evidence="2" id="KW-0863">Zinc-finger</keyword>
<dbReference type="Pfam" id="PF13832">
    <property type="entry name" value="zf-HC5HC2H_2"/>
    <property type="match status" value="1"/>
</dbReference>
<dbReference type="SUPFAM" id="SSF57903">
    <property type="entry name" value="FYVE/PHD zinc finger"/>
    <property type="match status" value="2"/>
</dbReference>
<dbReference type="GO" id="GO:0006357">
    <property type="term" value="P:regulation of transcription by RNA polymerase II"/>
    <property type="evidence" value="ECO:0007669"/>
    <property type="project" value="TreeGrafter"/>
</dbReference>
<dbReference type="Gene3D" id="3.30.40.10">
    <property type="entry name" value="Zinc/RING finger domain, C3HC4 (zinc finger)"/>
    <property type="match status" value="2"/>
</dbReference>
<reference evidence="5 6" key="1">
    <citation type="journal article" date="2014" name="Genome Biol. Evol.">
        <title>The secreted proteins of Achlya hypogyna and Thraustotheca clavata identify the ancestral oomycete secretome and reveal gene acquisitions by horizontal gene transfer.</title>
        <authorList>
            <person name="Misner I."/>
            <person name="Blouin N."/>
            <person name="Leonard G."/>
            <person name="Richards T.A."/>
            <person name="Lane C.E."/>
        </authorList>
    </citation>
    <scope>NUCLEOTIDE SEQUENCE [LARGE SCALE GENOMIC DNA]</scope>
    <source>
        <strain evidence="5 6">ATCC 34112</strain>
    </source>
</reference>
<dbReference type="OrthoDB" id="20839at2759"/>
<evidence type="ECO:0000259" key="4">
    <source>
        <dbReference type="PROSITE" id="PS51805"/>
    </source>
</evidence>
<evidence type="ECO:0000313" key="6">
    <source>
        <dbReference type="Proteomes" id="UP000243217"/>
    </source>
</evidence>
<sequence length="464" mass="52497">MDWDERRRLARDIATLTAPDLQGVLLRCNLAAPSANSIEPKTQAEDHGTSKRSNWQMTTCVDLDSFDQSVLLELRAYVDSCYRTRKPPLEQCDICCGLWSIGRVITCGNQMCSTKIHEECFGSVLREDANGPWFCPSCLNGTPLQCCLCLREGGALKPTSDRRWAHVICALAIPELSFRDVPTMEPIDGIIDLDPFRFRTLCNICKRKGGAVVLCEEPNCGTAFHVFCAAEAGLWIGKAAAGGEPANPMALFCDKHLPQDRIVGAKRYVSEEDLAIETIEASNPIAEIPSSDDYNFVCNSATFLLAMQKWNIRVVTPNLPPSSSSLFDVTPRLYHQNRFPVKPLVSEMVAKFVDVEDNNTIPVFPIKRTARKHKLPDGPKLVGGIVEVFWKGYDEWNRAKVIEWCPTRQMNLLRYLSDDREEWLRLVHGQCHVLRLSSDNPKLIKLMRYKYKSSREWRPKVKDF</sequence>
<keyword evidence="3" id="KW-0862">Zinc</keyword>
<dbReference type="STRING" id="74557.A0A1V9Z7U7"/>
<dbReference type="PROSITE" id="PS51805">
    <property type="entry name" value="EPHD"/>
    <property type="match status" value="1"/>
</dbReference>